<dbReference type="EMBL" id="WHPN01000146">
    <property type="protein sequence ID" value="KAF4409988.1"/>
    <property type="molecule type" value="Genomic_DNA"/>
</dbReference>
<evidence type="ECO:0000256" key="1">
    <source>
        <dbReference type="SAM" id="SignalP"/>
    </source>
</evidence>
<name>A0ABQ7FRG8_9ACTN</name>
<proteinExistence type="predicted"/>
<keyword evidence="3" id="KW-1185">Reference proteome</keyword>
<sequence>MKRITAATAVAASALALVVTGGAAGAAAAENPEARTAASAAQAGPWFKYGTYPDVATCGHTGHNLVNRDVYADYTCTRTSGGYELWVRT</sequence>
<protein>
    <submittedName>
        <fullName evidence="2">Uncharacterized protein</fullName>
    </submittedName>
</protein>
<comment type="caution">
    <text evidence="2">The sequence shown here is derived from an EMBL/GenBank/DDBJ whole genome shotgun (WGS) entry which is preliminary data.</text>
</comment>
<feature type="chain" id="PRO_5046969263" evidence="1">
    <location>
        <begin position="29"/>
        <end position="89"/>
    </location>
</feature>
<organism evidence="2 3">
    <name type="scientific">Streptomyces lycii</name>
    <dbReference type="NCBI Taxonomy" id="2654337"/>
    <lineage>
        <taxon>Bacteria</taxon>
        <taxon>Bacillati</taxon>
        <taxon>Actinomycetota</taxon>
        <taxon>Actinomycetes</taxon>
        <taxon>Kitasatosporales</taxon>
        <taxon>Streptomycetaceae</taxon>
        <taxon>Streptomyces</taxon>
    </lineage>
</organism>
<evidence type="ECO:0000313" key="2">
    <source>
        <dbReference type="EMBL" id="KAF4409988.1"/>
    </source>
</evidence>
<evidence type="ECO:0000313" key="3">
    <source>
        <dbReference type="Proteomes" id="UP000621266"/>
    </source>
</evidence>
<dbReference type="RefSeq" id="WP_098754262.1">
    <property type="nucleotide sequence ID" value="NZ_WHPN01000146.1"/>
</dbReference>
<keyword evidence="1" id="KW-0732">Signal</keyword>
<gene>
    <name evidence="2" type="ORF">GCU69_06200</name>
</gene>
<reference evidence="2 3" key="1">
    <citation type="submission" date="2019-10" db="EMBL/GenBank/DDBJ databases">
        <title>Streptomyces tenebrisbrunneis sp.nov., an endogenous actinomycete isolated from of Lycium ruthenicum.</title>
        <authorList>
            <person name="Ma L."/>
        </authorList>
    </citation>
    <scope>NUCLEOTIDE SEQUENCE [LARGE SCALE GENOMIC DNA]</scope>
    <source>
        <strain evidence="2 3">TRM 66187</strain>
    </source>
</reference>
<dbReference type="Proteomes" id="UP000621266">
    <property type="component" value="Unassembled WGS sequence"/>
</dbReference>
<accession>A0ABQ7FRG8</accession>
<feature type="signal peptide" evidence="1">
    <location>
        <begin position="1"/>
        <end position="28"/>
    </location>
</feature>